<dbReference type="PANTHER" id="PTHR35617">
    <property type="entry name" value="PHAGE_INTEGRASE DOMAIN-CONTAINING PROTEIN"/>
    <property type="match status" value="1"/>
</dbReference>
<protein>
    <recommendedName>
        <fullName evidence="3">RNase H type-1 domain-containing protein</fullName>
    </recommendedName>
</protein>
<dbReference type="InterPro" id="IPR012337">
    <property type="entry name" value="RNaseH-like_sf"/>
</dbReference>
<dbReference type="SUPFAM" id="SSF47823">
    <property type="entry name" value="lambda integrase-like, N-terminal domain"/>
    <property type="match status" value="1"/>
</dbReference>
<keyword evidence="2" id="KW-1185">Reference proteome</keyword>
<dbReference type="AlphaFoldDB" id="A0AAV8VDK4"/>
<dbReference type="GO" id="GO:0003676">
    <property type="term" value="F:nucleic acid binding"/>
    <property type="evidence" value="ECO:0007669"/>
    <property type="project" value="InterPro"/>
</dbReference>
<dbReference type="EMBL" id="JANEYG010000131">
    <property type="protein sequence ID" value="KAJ8912391.1"/>
    <property type="molecule type" value="Genomic_DNA"/>
</dbReference>
<sequence>MLIPKYLDNDLNWWINSLAVAKQNIKESSYVLEIFSDASPLAWGAHCNERKTHGFWSEEQQKLHINHLELIAAFNGLRCFSKGYTNCSILLRIDNTTAVACINKMGSVQFKHLNQISRDIWQYCENNNIKVFASYIKSKENVVADSESRSLNIKSEYSLHEKYIFLPRSSASYPGCSSFIRQAFLKKGIPEDAIPFVLASITRETLRKYDAVFSRWWEFSTINYTHPYAYNLAGILSFIKTIFGKDCSYSTINIHIAALSLFMIIPEEDKNIFEKFYKGLYNLKPPMPKYKYTWDPAPVPDYLQTLIPLEGLSLEKLTYKLVMLVALTSAHRFKLYP</sequence>
<evidence type="ECO:0008006" key="3">
    <source>
        <dbReference type="Google" id="ProtNLM"/>
    </source>
</evidence>
<organism evidence="1 2">
    <name type="scientific">Exocentrus adspersus</name>
    <dbReference type="NCBI Taxonomy" id="1586481"/>
    <lineage>
        <taxon>Eukaryota</taxon>
        <taxon>Metazoa</taxon>
        <taxon>Ecdysozoa</taxon>
        <taxon>Arthropoda</taxon>
        <taxon>Hexapoda</taxon>
        <taxon>Insecta</taxon>
        <taxon>Pterygota</taxon>
        <taxon>Neoptera</taxon>
        <taxon>Endopterygota</taxon>
        <taxon>Coleoptera</taxon>
        <taxon>Polyphaga</taxon>
        <taxon>Cucujiformia</taxon>
        <taxon>Chrysomeloidea</taxon>
        <taxon>Cerambycidae</taxon>
        <taxon>Lamiinae</taxon>
        <taxon>Acanthocinini</taxon>
        <taxon>Exocentrus</taxon>
    </lineage>
</organism>
<dbReference type="CDD" id="cd09275">
    <property type="entry name" value="RNase_HI_RT_DIRS1"/>
    <property type="match status" value="1"/>
</dbReference>
<reference evidence="1 2" key="1">
    <citation type="journal article" date="2023" name="Insect Mol. Biol.">
        <title>Genome sequencing provides insights into the evolution of gene families encoding plant cell wall-degrading enzymes in longhorned beetles.</title>
        <authorList>
            <person name="Shin N.R."/>
            <person name="Okamura Y."/>
            <person name="Kirsch R."/>
            <person name="Pauchet Y."/>
        </authorList>
    </citation>
    <scope>NUCLEOTIDE SEQUENCE [LARGE SCALE GENOMIC DNA]</scope>
    <source>
        <strain evidence="1">EAD_L_NR</strain>
    </source>
</reference>
<dbReference type="InterPro" id="IPR036397">
    <property type="entry name" value="RNaseH_sf"/>
</dbReference>
<dbReference type="PANTHER" id="PTHR35617:SF3">
    <property type="entry name" value="CORE-BINDING (CB) DOMAIN-CONTAINING PROTEIN"/>
    <property type="match status" value="1"/>
</dbReference>
<dbReference type="Gene3D" id="3.30.420.10">
    <property type="entry name" value="Ribonuclease H-like superfamily/Ribonuclease H"/>
    <property type="match status" value="1"/>
</dbReference>
<dbReference type="SUPFAM" id="SSF53098">
    <property type="entry name" value="Ribonuclease H-like"/>
    <property type="match status" value="1"/>
</dbReference>
<comment type="caution">
    <text evidence="1">The sequence shown here is derived from an EMBL/GenBank/DDBJ whole genome shotgun (WGS) entry which is preliminary data.</text>
</comment>
<accession>A0AAV8VDK4</accession>
<dbReference type="Proteomes" id="UP001159042">
    <property type="component" value="Unassembled WGS sequence"/>
</dbReference>
<evidence type="ECO:0000313" key="2">
    <source>
        <dbReference type="Proteomes" id="UP001159042"/>
    </source>
</evidence>
<proteinExistence type="predicted"/>
<gene>
    <name evidence="1" type="ORF">NQ315_013457</name>
</gene>
<name>A0AAV8VDK4_9CUCU</name>
<evidence type="ECO:0000313" key="1">
    <source>
        <dbReference type="EMBL" id="KAJ8912391.1"/>
    </source>
</evidence>